<comment type="function">
    <text evidence="2">Plays a role in the regulation of phosphate uptake.</text>
</comment>
<keyword evidence="2" id="KW-0592">Phosphate transport</keyword>
<comment type="subcellular location">
    <subcellularLocation>
        <location evidence="2">Cytoplasm</location>
    </subcellularLocation>
</comment>
<comment type="caution">
    <text evidence="5">The sequence shown here is derived from an EMBL/GenBank/DDBJ whole genome shotgun (WGS) entry which is preliminary data.</text>
</comment>
<gene>
    <name evidence="5" type="primary">phoU</name>
    <name evidence="5" type="ORF">MES4922_190543</name>
</gene>
<reference evidence="5" key="1">
    <citation type="submission" date="2022-03" db="EMBL/GenBank/DDBJ databases">
        <authorList>
            <person name="Brunel B."/>
        </authorList>
    </citation>
    <scope>NUCLEOTIDE SEQUENCE</scope>
    <source>
        <strain evidence="5">STM4922sample</strain>
    </source>
</reference>
<dbReference type="InterPro" id="IPR028366">
    <property type="entry name" value="PhoU"/>
</dbReference>
<sequence length="246" mass="27373">MQSVHIVSAYDEELKYLSKRIAAMGGHAERMVEQAIAALVNADPGLAQKVIRDDAVLDQGQREIDDKAIIIIARRQPMATDLREIVGAIRISADLERVGDLGKNVAKRVVAVIEGRQPTSLFRGIEALADLALTQLKEVLDVYASRSVEKIGFVRDRDDQIDAVYTSLFRELLTYMMEDPRNITPCTHLLFCAKNIERIGDHATNIAETIYYIVTGDQMPPERPKGDKTDRIVIPGTRSEISKGSE</sequence>
<evidence type="ECO:0000313" key="5">
    <source>
        <dbReference type="EMBL" id="CAH2397975.1"/>
    </source>
</evidence>
<evidence type="ECO:0000256" key="3">
    <source>
        <dbReference type="SAM" id="MobiDB-lite"/>
    </source>
</evidence>
<dbReference type="PIRSF" id="PIRSF003107">
    <property type="entry name" value="PhoU"/>
    <property type="match status" value="1"/>
</dbReference>
<dbReference type="PANTHER" id="PTHR42930:SF3">
    <property type="entry name" value="PHOSPHATE-SPECIFIC TRANSPORT SYSTEM ACCESSORY PROTEIN PHOU"/>
    <property type="match status" value="1"/>
</dbReference>
<evidence type="ECO:0000313" key="6">
    <source>
        <dbReference type="Proteomes" id="UP001152604"/>
    </source>
</evidence>
<dbReference type="Proteomes" id="UP001152604">
    <property type="component" value="Unassembled WGS sequence"/>
</dbReference>
<protein>
    <recommendedName>
        <fullName evidence="2">Phosphate-specific transport system accessory protein PhoU</fullName>
    </recommendedName>
</protein>
<dbReference type="Gene3D" id="1.20.58.220">
    <property type="entry name" value="Phosphate transport system protein phou homolog 2, domain 2"/>
    <property type="match status" value="2"/>
</dbReference>
<evidence type="ECO:0000256" key="2">
    <source>
        <dbReference type="PIRNR" id="PIRNR003107"/>
    </source>
</evidence>
<feature type="domain" description="PhoU" evidence="4">
    <location>
        <begin position="22"/>
        <end position="109"/>
    </location>
</feature>
<comment type="similarity">
    <text evidence="1 2">Belongs to the PhoU family.</text>
</comment>
<keyword evidence="6" id="KW-1185">Reference proteome</keyword>
<dbReference type="PANTHER" id="PTHR42930">
    <property type="entry name" value="PHOSPHATE-SPECIFIC TRANSPORT SYSTEM ACCESSORY PROTEIN PHOU"/>
    <property type="match status" value="1"/>
</dbReference>
<dbReference type="EMBL" id="CAKXZS010000011">
    <property type="protein sequence ID" value="CAH2397975.1"/>
    <property type="molecule type" value="Genomic_DNA"/>
</dbReference>
<keyword evidence="2" id="KW-0813">Transport</keyword>
<dbReference type="SUPFAM" id="SSF109755">
    <property type="entry name" value="PhoU-like"/>
    <property type="match status" value="1"/>
</dbReference>
<keyword evidence="2" id="KW-0963">Cytoplasm</keyword>
<dbReference type="RefSeq" id="WP_254024449.1">
    <property type="nucleotide sequence ID" value="NZ_CAKXZS010000011.1"/>
</dbReference>
<name>A0ABN8JII9_9HYPH</name>
<feature type="domain" description="PhoU" evidence="4">
    <location>
        <begin position="126"/>
        <end position="209"/>
    </location>
</feature>
<dbReference type="InterPro" id="IPR038078">
    <property type="entry name" value="PhoU-like_sf"/>
</dbReference>
<dbReference type="NCBIfam" id="TIGR02135">
    <property type="entry name" value="phoU_full"/>
    <property type="match status" value="1"/>
</dbReference>
<evidence type="ECO:0000256" key="1">
    <source>
        <dbReference type="ARBA" id="ARBA00008107"/>
    </source>
</evidence>
<accession>A0ABN8JII9</accession>
<dbReference type="InterPro" id="IPR026022">
    <property type="entry name" value="PhoU_dom"/>
</dbReference>
<dbReference type="Pfam" id="PF01895">
    <property type="entry name" value="PhoU"/>
    <property type="match status" value="2"/>
</dbReference>
<comment type="subunit">
    <text evidence="2">Homodimer.</text>
</comment>
<feature type="compositionally biased region" description="Basic and acidic residues" evidence="3">
    <location>
        <begin position="220"/>
        <end position="231"/>
    </location>
</feature>
<evidence type="ECO:0000259" key="4">
    <source>
        <dbReference type="Pfam" id="PF01895"/>
    </source>
</evidence>
<organism evidence="5 6">
    <name type="scientific">Mesorhizobium ventifaucium</name>
    <dbReference type="NCBI Taxonomy" id="666020"/>
    <lineage>
        <taxon>Bacteria</taxon>
        <taxon>Pseudomonadati</taxon>
        <taxon>Pseudomonadota</taxon>
        <taxon>Alphaproteobacteria</taxon>
        <taxon>Hyphomicrobiales</taxon>
        <taxon>Phyllobacteriaceae</taxon>
        <taxon>Mesorhizobium</taxon>
    </lineage>
</organism>
<proteinExistence type="inferred from homology"/>
<feature type="region of interest" description="Disordered" evidence="3">
    <location>
        <begin position="219"/>
        <end position="246"/>
    </location>
</feature>